<evidence type="ECO:0000256" key="8">
    <source>
        <dbReference type="ARBA" id="ARBA00023136"/>
    </source>
</evidence>
<dbReference type="PRINTS" id="PR00119">
    <property type="entry name" value="CATATPASE"/>
</dbReference>
<name>A0A9W8G216_9FUNG</name>
<dbReference type="GO" id="GO:0016887">
    <property type="term" value="F:ATP hydrolysis activity"/>
    <property type="evidence" value="ECO:0007669"/>
    <property type="project" value="InterPro"/>
</dbReference>
<dbReference type="InterPro" id="IPR044492">
    <property type="entry name" value="P_typ_ATPase_HD_dom"/>
</dbReference>
<dbReference type="InterPro" id="IPR008250">
    <property type="entry name" value="ATPase_P-typ_transduc_dom_A_sf"/>
</dbReference>
<dbReference type="SUPFAM" id="SSF56784">
    <property type="entry name" value="HAD-like"/>
    <property type="match status" value="1"/>
</dbReference>
<evidence type="ECO:0000256" key="10">
    <source>
        <dbReference type="SAM" id="Phobius"/>
    </source>
</evidence>
<sequence length="1093" mass="120956">MEIQAADPPATGPAATLERRFTIEYRTLSIQLSRHQQQRPYERRGKSPKATWGSYPHRLLSALKIKSSAQRQQENSEKDKLHNTAGELSNLEFHLGSVDETLTKFSTSPIQGLEDSAVRRRKERDGPNALSSPPNRIFIKLFEWLFGGFCPLLWIAATFVWISWKPLGHPPNPQYLALGVAILLVIVLQASFNAWQEWTTSRVMASITGMLPTETLVTRNGAQTRIVATELVQGDIVHLRGGDKVPADLRLIEVSRDLRFDRSMLTGESDAVVATVAHTDGNYLETRNIAVMGSHVTQGSGTGVVVATGDSTVMGRIAKMTAKGNNEKTLLQLEIRRLIIVIATLSLVIGTILIVLWAVWLRRSFPTFLLLSDALVNSGGVIIAFVPEGMPICLTLTLTLIAKRMRRQNVLVKNLTTVETLGSVNVICSDKTGTLTQNRMTVVHAGFMDAVVTADDFKQRFGHSADVAVQRLYDVAALCNGSTFDATTATLPINARTTNGDATDSSILRFAENLRPVADAKAESAKLFEIPFNSKNKWMMTLVQKQNSGGPLLLIKGAPDVLLQHCSFIQDNSGRVLALDKDNLDKLQSLQRHWSDEGQRVLMLCHREFSADGNPFAGFEDDPAEMERIVSANIASLCVVGLVGIVDPPRKEIPDVVDTCRKAGIRVFMVTGDFALTAAAIAKQCHIVTNDHIDTIEDIRNNALQHAPGALADTAGEKAEHKQDDATSISTDEVRSLVLSGSELVGLQAEHWDIICDYSEIVFARTTPEQKLLIVQELRSRENYVAVTGDGVNDSPALKAAHIGVAMGGGSEVAKEAADMVLLDNNFSSIVVAIENGRLVFENLKKVLLYLLPAGSFSEFIPMLLNMVLGVPLPLSVIFMIVICMLTDVWASISLMYEAPESDIMFRAPRNPKKDHLVNLKFFTQAYGFIGVMESLSAHIIFFVYMYWHGGFTPSELFLAFDKWTKGTFHGKDQDQLAVLLSTGESIYFLTLVILQWGNMFATRTRRLSIFQQNPFWGPKRNLRLLCAIPFTLGVVFLFCYVGWFNRIFGTAHIPAPFFFIPIPFALFILSLDELRKLVVRTRPTSFIARIAW</sequence>
<dbReference type="InterPro" id="IPR006068">
    <property type="entry name" value="ATPase_P-typ_cation-transptr_C"/>
</dbReference>
<dbReference type="SUPFAM" id="SSF81660">
    <property type="entry name" value="Metal cation-transporting ATPase, ATP-binding domain N"/>
    <property type="match status" value="1"/>
</dbReference>
<evidence type="ECO:0000256" key="7">
    <source>
        <dbReference type="ARBA" id="ARBA00022989"/>
    </source>
</evidence>
<feature type="transmembrane region" description="Helical" evidence="10">
    <location>
        <begin position="986"/>
        <end position="1002"/>
    </location>
</feature>
<gene>
    <name evidence="12" type="ORF">GGI25_006106</name>
</gene>
<keyword evidence="3 10" id="KW-0812">Transmembrane</keyword>
<keyword evidence="4" id="KW-0547">Nucleotide-binding</keyword>
<keyword evidence="8 10" id="KW-0472">Membrane</keyword>
<dbReference type="InterPro" id="IPR018303">
    <property type="entry name" value="ATPase_P-typ_P_site"/>
</dbReference>
<evidence type="ECO:0000313" key="12">
    <source>
        <dbReference type="EMBL" id="KAJ2669548.1"/>
    </source>
</evidence>
<dbReference type="AlphaFoldDB" id="A0A9W8G216"/>
<evidence type="ECO:0000256" key="3">
    <source>
        <dbReference type="ARBA" id="ARBA00022692"/>
    </source>
</evidence>
<dbReference type="GO" id="GO:0005524">
    <property type="term" value="F:ATP binding"/>
    <property type="evidence" value="ECO:0007669"/>
    <property type="project" value="UniProtKB-KW"/>
</dbReference>
<reference evidence="12" key="1">
    <citation type="submission" date="2022-07" db="EMBL/GenBank/DDBJ databases">
        <title>Phylogenomic reconstructions and comparative analyses of Kickxellomycotina fungi.</title>
        <authorList>
            <person name="Reynolds N.K."/>
            <person name="Stajich J.E."/>
            <person name="Barry K."/>
            <person name="Grigoriev I.V."/>
            <person name="Crous P."/>
            <person name="Smith M.E."/>
        </authorList>
    </citation>
    <scope>NUCLEOTIDE SEQUENCE</scope>
    <source>
        <strain evidence="12">NRRL 3115</strain>
    </source>
</reference>
<dbReference type="InterPro" id="IPR023298">
    <property type="entry name" value="ATPase_P-typ_TM_dom_sf"/>
</dbReference>
<dbReference type="Pfam" id="PF00690">
    <property type="entry name" value="Cation_ATPase_N"/>
    <property type="match status" value="1"/>
</dbReference>
<dbReference type="SUPFAM" id="SSF81653">
    <property type="entry name" value="Calcium ATPase, transduction domain A"/>
    <property type="match status" value="1"/>
</dbReference>
<dbReference type="InterPro" id="IPR004014">
    <property type="entry name" value="ATPase_P-typ_cation-transptr_N"/>
</dbReference>
<dbReference type="Gene3D" id="3.40.50.1000">
    <property type="entry name" value="HAD superfamily/HAD-like"/>
    <property type="match status" value="1"/>
</dbReference>
<evidence type="ECO:0000256" key="4">
    <source>
        <dbReference type="ARBA" id="ARBA00022741"/>
    </source>
</evidence>
<dbReference type="Gene3D" id="1.20.1110.10">
    <property type="entry name" value="Calcium-transporting ATPase, transmembrane domain"/>
    <property type="match status" value="1"/>
</dbReference>
<protein>
    <recommendedName>
        <fullName evidence="11">Cation-transporting P-type ATPase N-terminal domain-containing protein</fullName>
    </recommendedName>
</protein>
<dbReference type="GO" id="GO:0005391">
    <property type="term" value="F:P-type sodium:potassium-exchanging transporter activity"/>
    <property type="evidence" value="ECO:0007669"/>
    <property type="project" value="TreeGrafter"/>
</dbReference>
<feature type="domain" description="Cation-transporting P-type ATPase N-terminal" evidence="11">
    <location>
        <begin position="92"/>
        <end position="165"/>
    </location>
</feature>
<evidence type="ECO:0000256" key="9">
    <source>
        <dbReference type="SAM" id="MobiDB-lite"/>
    </source>
</evidence>
<evidence type="ECO:0000313" key="13">
    <source>
        <dbReference type="Proteomes" id="UP001151518"/>
    </source>
</evidence>
<dbReference type="GO" id="GO:1902600">
    <property type="term" value="P:proton transmembrane transport"/>
    <property type="evidence" value="ECO:0007669"/>
    <property type="project" value="TreeGrafter"/>
</dbReference>
<dbReference type="OrthoDB" id="158672at2759"/>
<feature type="transmembrane region" description="Helical" evidence="10">
    <location>
        <begin position="1056"/>
        <end position="1073"/>
    </location>
</feature>
<evidence type="ECO:0000256" key="5">
    <source>
        <dbReference type="ARBA" id="ARBA00022840"/>
    </source>
</evidence>
<keyword evidence="5" id="KW-0067">ATP-binding</keyword>
<dbReference type="FunFam" id="3.40.50.1000:FF:000083">
    <property type="entry name" value="Sodium/potassium-transporting ATPase subunit alpha"/>
    <property type="match status" value="1"/>
</dbReference>
<feature type="transmembrane region" description="Helical" evidence="10">
    <location>
        <begin position="176"/>
        <end position="195"/>
    </location>
</feature>
<dbReference type="GO" id="GO:0006883">
    <property type="term" value="P:intracellular sodium ion homeostasis"/>
    <property type="evidence" value="ECO:0007669"/>
    <property type="project" value="TreeGrafter"/>
</dbReference>
<dbReference type="InterPro" id="IPR001757">
    <property type="entry name" value="P_typ_ATPase"/>
</dbReference>
<evidence type="ECO:0000256" key="6">
    <source>
        <dbReference type="ARBA" id="ARBA00022967"/>
    </source>
</evidence>
<dbReference type="GO" id="GO:0036376">
    <property type="term" value="P:sodium ion export across plasma membrane"/>
    <property type="evidence" value="ECO:0007669"/>
    <property type="project" value="TreeGrafter"/>
</dbReference>
<accession>A0A9W8G216</accession>
<dbReference type="Proteomes" id="UP001151518">
    <property type="component" value="Unassembled WGS sequence"/>
</dbReference>
<dbReference type="SFLD" id="SFLDG00002">
    <property type="entry name" value="C1.7:_P-type_atpase_like"/>
    <property type="match status" value="1"/>
</dbReference>
<dbReference type="InterPro" id="IPR050510">
    <property type="entry name" value="Cation_transp_ATPase_P-type"/>
</dbReference>
<feature type="region of interest" description="Disordered" evidence="9">
    <location>
        <begin position="33"/>
        <end position="53"/>
    </location>
</feature>
<dbReference type="Gene3D" id="2.70.150.10">
    <property type="entry name" value="Calcium-transporting ATPase, cytoplasmic transduction domain A"/>
    <property type="match status" value="1"/>
</dbReference>
<evidence type="ECO:0000256" key="1">
    <source>
        <dbReference type="ARBA" id="ARBA00004651"/>
    </source>
</evidence>
<feature type="transmembrane region" description="Helical" evidence="10">
    <location>
        <begin position="875"/>
        <end position="897"/>
    </location>
</feature>
<dbReference type="SMART" id="SM00831">
    <property type="entry name" value="Cation_ATPase_N"/>
    <property type="match status" value="1"/>
</dbReference>
<dbReference type="InterPro" id="IPR023214">
    <property type="entry name" value="HAD_sf"/>
</dbReference>
<dbReference type="GO" id="GO:1990573">
    <property type="term" value="P:potassium ion import across plasma membrane"/>
    <property type="evidence" value="ECO:0007669"/>
    <property type="project" value="TreeGrafter"/>
</dbReference>
<evidence type="ECO:0000256" key="2">
    <source>
        <dbReference type="ARBA" id="ARBA00022475"/>
    </source>
</evidence>
<feature type="transmembrane region" description="Helical" evidence="10">
    <location>
        <begin position="141"/>
        <end position="164"/>
    </location>
</feature>
<dbReference type="InterPro" id="IPR023299">
    <property type="entry name" value="ATPase_P-typ_cyto_dom_N"/>
</dbReference>
<keyword evidence="7 10" id="KW-1133">Transmembrane helix</keyword>
<feature type="transmembrane region" description="Helical" evidence="10">
    <location>
        <begin position="1023"/>
        <end position="1044"/>
    </location>
</feature>
<feature type="transmembrane region" description="Helical" evidence="10">
    <location>
        <begin position="380"/>
        <end position="401"/>
    </location>
</feature>
<dbReference type="SFLD" id="SFLDF00027">
    <property type="entry name" value="p-type_atpase"/>
    <property type="match status" value="1"/>
</dbReference>
<dbReference type="InterPro" id="IPR036412">
    <property type="entry name" value="HAD-like_sf"/>
</dbReference>
<proteinExistence type="predicted"/>
<dbReference type="GO" id="GO:0030007">
    <property type="term" value="P:intracellular potassium ion homeostasis"/>
    <property type="evidence" value="ECO:0007669"/>
    <property type="project" value="TreeGrafter"/>
</dbReference>
<dbReference type="EMBL" id="JANBTW010000146">
    <property type="protein sequence ID" value="KAJ2669548.1"/>
    <property type="molecule type" value="Genomic_DNA"/>
</dbReference>
<dbReference type="Gene3D" id="3.40.1110.10">
    <property type="entry name" value="Calcium-transporting ATPase, cytoplasmic domain N"/>
    <property type="match status" value="1"/>
</dbReference>
<keyword evidence="6" id="KW-1278">Translocase</keyword>
<dbReference type="PROSITE" id="PS00154">
    <property type="entry name" value="ATPASE_E1_E2"/>
    <property type="match status" value="1"/>
</dbReference>
<dbReference type="Pfam" id="PF13246">
    <property type="entry name" value="Cation_ATPase"/>
    <property type="match status" value="1"/>
</dbReference>
<evidence type="ECO:0000259" key="11">
    <source>
        <dbReference type="SMART" id="SM00831"/>
    </source>
</evidence>
<dbReference type="GO" id="GO:0005886">
    <property type="term" value="C:plasma membrane"/>
    <property type="evidence" value="ECO:0007669"/>
    <property type="project" value="UniProtKB-SubCell"/>
</dbReference>
<comment type="caution">
    <text evidence="12">The sequence shown here is derived from an EMBL/GenBank/DDBJ whole genome shotgun (WGS) entry which is preliminary data.</text>
</comment>
<dbReference type="PANTHER" id="PTHR43294">
    <property type="entry name" value="SODIUM/POTASSIUM-TRANSPORTING ATPASE SUBUNIT ALPHA"/>
    <property type="match status" value="1"/>
</dbReference>
<keyword evidence="2" id="KW-1003">Cell membrane</keyword>
<dbReference type="Pfam" id="PF08282">
    <property type="entry name" value="Hydrolase_3"/>
    <property type="match status" value="1"/>
</dbReference>
<feature type="transmembrane region" description="Helical" evidence="10">
    <location>
        <begin position="918"/>
        <end position="948"/>
    </location>
</feature>
<dbReference type="SFLD" id="SFLDS00003">
    <property type="entry name" value="Haloacid_Dehalogenase"/>
    <property type="match status" value="1"/>
</dbReference>
<dbReference type="FunFam" id="1.20.1110.10:FF:000095">
    <property type="entry name" value="Sodium/potassium-transporting ATPase subunit alpha-1"/>
    <property type="match status" value="1"/>
</dbReference>
<comment type="subcellular location">
    <subcellularLocation>
        <location evidence="1">Cell membrane</location>
        <topology evidence="1">Multi-pass membrane protein</topology>
    </subcellularLocation>
</comment>
<dbReference type="Pfam" id="PF00689">
    <property type="entry name" value="Cation_ATPase_C"/>
    <property type="match status" value="1"/>
</dbReference>
<dbReference type="FunFam" id="3.40.50.1000:FF:000001">
    <property type="entry name" value="Phospholipid-transporting ATPase IC"/>
    <property type="match status" value="1"/>
</dbReference>
<feature type="transmembrane region" description="Helical" evidence="10">
    <location>
        <begin position="847"/>
        <end position="869"/>
    </location>
</feature>
<feature type="transmembrane region" description="Helical" evidence="10">
    <location>
        <begin position="338"/>
        <end position="360"/>
    </location>
</feature>
<organism evidence="12 13">
    <name type="scientific">Coemansia spiralis</name>
    <dbReference type="NCBI Taxonomy" id="417178"/>
    <lineage>
        <taxon>Eukaryota</taxon>
        <taxon>Fungi</taxon>
        <taxon>Fungi incertae sedis</taxon>
        <taxon>Zoopagomycota</taxon>
        <taxon>Kickxellomycotina</taxon>
        <taxon>Kickxellomycetes</taxon>
        <taxon>Kickxellales</taxon>
        <taxon>Kickxellaceae</taxon>
        <taxon>Coemansia</taxon>
    </lineage>
</organism>
<dbReference type="NCBIfam" id="TIGR01494">
    <property type="entry name" value="ATPase_P-type"/>
    <property type="match status" value="2"/>
</dbReference>
<dbReference type="PANTHER" id="PTHR43294:SF21">
    <property type="entry name" value="CATION TRANSPORTING ATPASE"/>
    <property type="match status" value="1"/>
</dbReference>
<dbReference type="PRINTS" id="PR00121">
    <property type="entry name" value="NAKATPASE"/>
</dbReference>
<dbReference type="InterPro" id="IPR059000">
    <property type="entry name" value="ATPase_P-type_domA"/>
</dbReference>
<dbReference type="SUPFAM" id="SSF81665">
    <property type="entry name" value="Calcium ATPase, transmembrane domain M"/>
    <property type="match status" value="1"/>
</dbReference>
<dbReference type="Pfam" id="PF00122">
    <property type="entry name" value="E1-E2_ATPase"/>
    <property type="match status" value="1"/>
</dbReference>